<feature type="compositionally biased region" description="Low complexity" evidence="4">
    <location>
        <begin position="143"/>
        <end position="157"/>
    </location>
</feature>
<dbReference type="SMART" id="SM00066">
    <property type="entry name" value="GAL4"/>
    <property type="match status" value="1"/>
</dbReference>
<sequence length="676" mass="75214">MQVTHDAQDCNGDLAVDSLPGLDFLDAVPDLSPRASGSGGSSVNGHGSPAPAPIKHESSGDAEQTGKPAKPKQKRNKPTLSCLECVERKTKCDRGRPCLACVKRQSNCEYTAVANLIASAGSKNGRSSKARCVTKPPNKIRKPSTTSAVVTSPTVASDNGWTQIDSGLQRKSSSSNGSSPFMLSNPPYSHSSPSNVFGVGSQHPFSNYWTCQGGLAEVISVLPSKDQADILIATYFEAVDPVLPFMHRRSFYTDYERFWALPAEKKNLMDASFLALHYAMYALGTQFMNFPSYEERSQTAEFYCSAANQALRLYSYLNRTCMRAIQAMLLMSYFLMNDNHASDAYAWAGIHLRQAYALRLHRDPEVVVSDAPVLEKQQRRKLWQAVFLHDTFLTAVLKLPPTATHSDVPVESLTDENELSMDGLDTCLMSQSRVENLMSINVIAPQACEPLDPPQPHHIVDPSTMKSDVHYMRCMWHLGNLVQENICSPSSLSLPIANSPRHRDFIIAAFKRLHKSFPAHLTNLDYATLQQQASLHPRGARQNLFLTSNYYHYLMIVHATENDAAGVECSTKLALEAAHEAIWAFFKLWGLFERDAGVWWIMQHRAFEESRLIAQLLTAYPPPLDVAGMANVDPIYAKARGDVVRMIDLLSRYGDNVKMHETRREVLQEALSRIAF</sequence>
<feature type="region of interest" description="Disordered" evidence="4">
    <location>
        <begin position="122"/>
        <end position="185"/>
    </location>
</feature>
<dbReference type="PANTHER" id="PTHR31001">
    <property type="entry name" value="UNCHARACTERIZED TRANSCRIPTIONAL REGULATORY PROTEIN"/>
    <property type="match status" value="1"/>
</dbReference>
<dbReference type="GO" id="GO:0003677">
    <property type="term" value="F:DNA binding"/>
    <property type="evidence" value="ECO:0007669"/>
    <property type="project" value="InterPro"/>
</dbReference>
<organism evidence="6 7">
    <name type="scientific">Teratosphaeria nubilosa</name>
    <dbReference type="NCBI Taxonomy" id="161662"/>
    <lineage>
        <taxon>Eukaryota</taxon>
        <taxon>Fungi</taxon>
        <taxon>Dikarya</taxon>
        <taxon>Ascomycota</taxon>
        <taxon>Pezizomycotina</taxon>
        <taxon>Dothideomycetes</taxon>
        <taxon>Dothideomycetidae</taxon>
        <taxon>Mycosphaerellales</taxon>
        <taxon>Teratosphaeriaceae</taxon>
        <taxon>Teratosphaeria</taxon>
    </lineage>
</organism>
<keyword evidence="2" id="KW-0479">Metal-binding</keyword>
<dbReference type="SUPFAM" id="SSF57701">
    <property type="entry name" value="Zn2/Cys6 DNA-binding domain"/>
    <property type="match status" value="1"/>
</dbReference>
<dbReference type="Pfam" id="PF00172">
    <property type="entry name" value="Zn_clus"/>
    <property type="match status" value="1"/>
</dbReference>
<accession>A0A6G1LH45</accession>
<name>A0A6G1LH45_9PEZI</name>
<proteinExistence type="predicted"/>
<evidence type="ECO:0000313" key="7">
    <source>
        <dbReference type="Proteomes" id="UP000799436"/>
    </source>
</evidence>
<dbReference type="OrthoDB" id="2406834at2759"/>
<dbReference type="Gene3D" id="4.10.240.10">
    <property type="entry name" value="Zn(2)-C6 fungal-type DNA-binding domain"/>
    <property type="match status" value="1"/>
</dbReference>
<dbReference type="CDD" id="cd00067">
    <property type="entry name" value="GAL4"/>
    <property type="match status" value="1"/>
</dbReference>
<dbReference type="InterPro" id="IPR036864">
    <property type="entry name" value="Zn2-C6_fun-type_DNA-bd_sf"/>
</dbReference>
<dbReference type="InterPro" id="IPR001138">
    <property type="entry name" value="Zn2Cys6_DnaBD"/>
</dbReference>
<dbReference type="EMBL" id="ML995816">
    <property type="protein sequence ID" value="KAF2772176.1"/>
    <property type="molecule type" value="Genomic_DNA"/>
</dbReference>
<feature type="domain" description="Zn(2)-C6 fungal-type" evidence="5">
    <location>
        <begin position="81"/>
        <end position="110"/>
    </location>
</feature>
<evidence type="ECO:0000313" key="6">
    <source>
        <dbReference type="EMBL" id="KAF2772176.1"/>
    </source>
</evidence>
<comment type="subcellular location">
    <subcellularLocation>
        <location evidence="1">Nucleus</location>
    </subcellularLocation>
</comment>
<dbReference type="Pfam" id="PF04082">
    <property type="entry name" value="Fungal_trans"/>
    <property type="match status" value="1"/>
</dbReference>
<dbReference type="CDD" id="cd12148">
    <property type="entry name" value="fungal_TF_MHR"/>
    <property type="match status" value="1"/>
</dbReference>
<evidence type="ECO:0000256" key="4">
    <source>
        <dbReference type="SAM" id="MobiDB-lite"/>
    </source>
</evidence>
<dbReference type="GO" id="GO:0006351">
    <property type="term" value="P:DNA-templated transcription"/>
    <property type="evidence" value="ECO:0007669"/>
    <property type="project" value="InterPro"/>
</dbReference>
<evidence type="ECO:0000256" key="2">
    <source>
        <dbReference type="ARBA" id="ARBA00022723"/>
    </source>
</evidence>
<protein>
    <recommendedName>
        <fullName evidence="5">Zn(2)-C6 fungal-type domain-containing protein</fullName>
    </recommendedName>
</protein>
<dbReference type="InterPro" id="IPR050613">
    <property type="entry name" value="Sec_Metabolite_Reg"/>
</dbReference>
<feature type="compositionally biased region" description="Polar residues" evidence="4">
    <location>
        <begin position="159"/>
        <end position="182"/>
    </location>
</feature>
<feature type="region of interest" description="Disordered" evidence="4">
    <location>
        <begin position="23"/>
        <end position="78"/>
    </location>
</feature>
<keyword evidence="3" id="KW-0539">Nucleus</keyword>
<evidence type="ECO:0000256" key="3">
    <source>
        <dbReference type="ARBA" id="ARBA00023242"/>
    </source>
</evidence>
<evidence type="ECO:0000259" key="5">
    <source>
        <dbReference type="PROSITE" id="PS50048"/>
    </source>
</evidence>
<gene>
    <name evidence="6" type="ORF">EJ03DRAFT_325013</name>
</gene>
<dbReference type="GO" id="GO:0000981">
    <property type="term" value="F:DNA-binding transcription factor activity, RNA polymerase II-specific"/>
    <property type="evidence" value="ECO:0007669"/>
    <property type="project" value="InterPro"/>
</dbReference>
<evidence type="ECO:0000256" key="1">
    <source>
        <dbReference type="ARBA" id="ARBA00004123"/>
    </source>
</evidence>
<dbReference type="PROSITE" id="PS50048">
    <property type="entry name" value="ZN2_CY6_FUNGAL_2"/>
    <property type="match status" value="1"/>
</dbReference>
<dbReference type="GO" id="GO:0008270">
    <property type="term" value="F:zinc ion binding"/>
    <property type="evidence" value="ECO:0007669"/>
    <property type="project" value="InterPro"/>
</dbReference>
<dbReference type="PANTHER" id="PTHR31001:SF81">
    <property type="entry name" value="ZN(II)2CYS6 TRANSCRIPTION FACTOR"/>
    <property type="match status" value="1"/>
</dbReference>
<dbReference type="Proteomes" id="UP000799436">
    <property type="component" value="Unassembled WGS sequence"/>
</dbReference>
<reference evidence="6" key="1">
    <citation type="journal article" date="2020" name="Stud. Mycol.">
        <title>101 Dothideomycetes genomes: a test case for predicting lifestyles and emergence of pathogens.</title>
        <authorList>
            <person name="Haridas S."/>
            <person name="Albert R."/>
            <person name="Binder M."/>
            <person name="Bloem J."/>
            <person name="Labutti K."/>
            <person name="Salamov A."/>
            <person name="Andreopoulos B."/>
            <person name="Baker S."/>
            <person name="Barry K."/>
            <person name="Bills G."/>
            <person name="Bluhm B."/>
            <person name="Cannon C."/>
            <person name="Castanera R."/>
            <person name="Culley D."/>
            <person name="Daum C."/>
            <person name="Ezra D."/>
            <person name="Gonzalez J."/>
            <person name="Henrissat B."/>
            <person name="Kuo A."/>
            <person name="Liang C."/>
            <person name="Lipzen A."/>
            <person name="Lutzoni F."/>
            <person name="Magnuson J."/>
            <person name="Mondo S."/>
            <person name="Nolan M."/>
            <person name="Ohm R."/>
            <person name="Pangilinan J."/>
            <person name="Park H.-J."/>
            <person name="Ramirez L."/>
            <person name="Alfaro M."/>
            <person name="Sun H."/>
            <person name="Tritt A."/>
            <person name="Yoshinaga Y."/>
            <person name="Zwiers L.-H."/>
            <person name="Turgeon B."/>
            <person name="Goodwin S."/>
            <person name="Spatafora J."/>
            <person name="Crous P."/>
            <person name="Grigoriev I."/>
        </authorList>
    </citation>
    <scope>NUCLEOTIDE SEQUENCE</scope>
    <source>
        <strain evidence="6">CBS 116005</strain>
    </source>
</reference>
<dbReference type="InterPro" id="IPR007219">
    <property type="entry name" value="XnlR_reg_dom"/>
</dbReference>
<keyword evidence="7" id="KW-1185">Reference proteome</keyword>
<dbReference type="GO" id="GO:0005634">
    <property type="term" value="C:nucleus"/>
    <property type="evidence" value="ECO:0007669"/>
    <property type="project" value="UniProtKB-SubCell"/>
</dbReference>
<dbReference type="AlphaFoldDB" id="A0A6G1LH45"/>